<feature type="repeat" description="WD" evidence="1">
    <location>
        <begin position="555"/>
        <end position="586"/>
    </location>
</feature>
<sequence length="841" mass="93304">MDDCGESRDESNIMVEKLSLSYDRPMSHLQLACCPTHCAVPLQGKDLLLHSLEDSEQTMQLTGHHGNISAMVFGTGRNPLLLCSASADYVIVWDVQRCYSRTRAGIVASGTVIGTLLGKVVHLSFSAGDERLAACSGDKVYILSSKIEDTLSVLAGHLAPLTAAEFCPWKTDVLVSISEDRTFKVWGVEKEEIIYESAVLSASPLLSVSFLLKTRQLVTGSADGQVWSFTFPEDLRCNLVTRLDLHKVMERHQRQLNKMSPQTVGVTGITPDTVETTKPVLRICAYHRQLELERANSWVWIGCSDGLYLLDLATSELHKALFLRVCIPVYCWRNCWNDGHNLHYALKRPWDYYPNLSITMAGSWAMCHGSGNTMILLLTSLFETQMSVLELSLPVSGTVDDLCQHLDRLSILPSGPLMSGSPLNAELKKKDPNRRKKTGSDKCAVKEPPLVFHTKVKSSGYLESPRMTMFSPKTNVQKKTERSTKTNMKRRSVFSDYPEDTAAPSVPHTCLSTTKTPTPVFCCQYSGDGKQILCGLGDRSVLLYKSSLTGTSAVYTGHDKAVSIVSWSHGRQWWLSASEDRTFRIWTGGSSVPVLTLGGTDKFFKPIQAAQFYYLDKFLLMASGPSLHLYLYHLDNTQDDIKRYQPRSCAKLMGHFSMESGTDITAVSAINDFYSYVVLMCGADRSIQVLDMNTGAVASQLPNAHSRAIHHVTQNKGSMFSSQTPDSYNLFLSSAVTDAVKLWDLRTLRCVRRFENHVNRCHPCTAAFSPCGRFIASGSEDNCAYMYDVRSSSYLRKLQRHSNTVLNVTFNPATPELLTGTLDGKLSLFRPGNTAEGVSLP</sequence>
<evidence type="ECO:0008006" key="5">
    <source>
        <dbReference type="Google" id="ProtNLM"/>
    </source>
</evidence>
<feature type="region of interest" description="Disordered" evidence="2">
    <location>
        <begin position="420"/>
        <end position="441"/>
    </location>
</feature>
<dbReference type="PANTHER" id="PTHR44525">
    <property type="entry name" value="WD REPEAT-CONTAINING PROTEIN 27"/>
    <property type="match status" value="1"/>
</dbReference>
<dbReference type="RefSeq" id="XP_010865675.2">
    <property type="nucleotide sequence ID" value="XM_010867373.4"/>
</dbReference>
<dbReference type="OrthoDB" id="20669at2759"/>
<dbReference type="SUPFAM" id="SSF50978">
    <property type="entry name" value="WD40 repeat-like"/>
    <property type="match status" value="2"/>
</dbReference>
<dbReference type="PANTHER" id="PTHR44525:SF1">
    <property type="entry name" value="WD REPEAT-CONTAINING PROTEIN 27"/>
    <property type="match status" value="1"/>
</dbReference>
<keyword evidence="4" id="KW-1185">Reference proteome</keyword>
<feature type="repeat" description="WD" evidence="1">
    <location>
        <begin position="798"/>
        <end position="829"/>
    </location>
</feature>
<dbReference type="PROSITE" id="PS50294">
    <property type="entry name" value="WD_REPEATS_REGION"/>
    <property type="match status" value="1"/>
</dbReference>
<dbReference type="Ensembl" id="ENSELUT00000001112.3">
    <property type="protein sequence ID" value="ENSELUP00000011059.3"/>
    <property type="gene ID" value="ENSELUG00000001497.3"/>
</dbReference>
<evidence type="ECO:0000313" key="4">
    <source>
        <dbReference type="Proteomes" id="UP000265140"/>
    </source>
</evidence>
<protein>
    <recommendedName>
        <fullName evidence="5">WD repeat domain 27</fullName>
    </recommendedName>
</protein>
<dbReference type="InterPro" id="IPR042411">
    <property type="entry name" value="WDR27"/>
</dbReference>
<gene>
    <name evidence="3" type="primary">WDR27</name>
</gene>
<reference evidence="4" key="1">
    <citation type="journal article" date="2014" name="PLoS ONE">
        <title>The genome and linkage map of the northern pike (Esox lucius): conserved synteny revealed between the salmonid sister group and the Neoteleostei.</title>
        <authorList>
            <person name="Rondeau E.B."/>
            <person name="Minkley D.R."/>
            <person name="Leong J.S."/>
            <person name="Messmer A.M."/>
            <person name="Jantzen J.R."/>
            <person name="von Schalburg K.R."/>
            <person name="Lemon C."/>
            <person name="Bird N.H."/>
            <person name="Koop B.F."/>
        </authorList>
    </citation>
    <scope>NUCLEOTIDE SEQUENCE</scope>
</reference>
<evidence type="ECO:0000313" key="3">
    <source>
        <dbReference type="Ensembl" id="ENSELUP00000011059.3"/>
    </source>
</evidence>
<dbReference type="AlphaFoldDB" id="A0A3P8Y5Q0"/>
<proteinExistence type="predicted"/>
<dbReference type="GeneTree" id="ENSGT00390000012017"/>
<name>A0A3P8Y5Q0_ESOLU</name>
<dbReference type="InterPro" id="IPR015943">
    <property type="entry name" value="WD40/YVTN_repeat-like_dom_sf"/>
</dbReference>
<reference evidence="3" key="3">
    <citation type="submission" date="2025-08" db="UniProtKB">
        <authorList>
            <consortium name="Ensembl"/>
        </authorList>
    </citation>
    <scope>IDENTIFICATION</scope>
</reference>
<dbReference type="InterPro" id="IPR001680">
    <property type="entry name" value="WD40_rpt"/>
</dbReference>
<evidence type="ECO:0000256" key="2">
    <source>
        <dbReference type="SAM" id="MobiDB-lite"/>
    </source>
</evidence>
<keyword evidence="1" id="KW-0853">WD repeat</keyword>
<reference evidence="3" key="2">
    <citation type="submission" date="2020-02" db="EMBL/GenBank/DDBJ databases">
        <title>Esox lucius (northern pike) genome, fEsoLuc1, primary haplotype.</title>
        <authorList>
            <person name="Myers G."/>
            <person name="Karagic N."/>
            <person name="Meyer A."/>
            <person name="Pippel M."/>
            <person name="Reichard M."/>
            <person name="Winkler S."/>
            <person name="Tracey A."/>
            <person name="Sims Y."/>
            <person name="Howe K."/>
            <person name="Rhie A."/>
            <person name="Formenti G."/>
            <person name="Durbin R."/>
            <person name="Fedrigo O."/>
            <person name="Jarvis E.D."/>
        </authorList>
    </citation>
    <scope>NUCLEOTIDE SEQUENCE [LARGE SCALE GENOMIC DNA]</scope>
</reference>
<dbReference type="Bgee" id="ENSELUG00000001497">
    <property type="expression patterns" value="Expressed in ovary and 10 other cell types or tissues"/>
</dbReference>
<organism evidence="3 4">
    <name type="scientific">Esox lucius</name>
    <name type="common">Northern pike</name>
    <dbReference type="NCBI Taxonomy" id="8010"/>
    <lineage>
        <taxon>Eukaryota</taxon>
        <taxon>Metazoa</taxon>
        <taxon>Chordata</taxon>
        <taxon>Craniata</taxon>
        <taxon>Vertebrata</taxon>
        <taxon>Euteleostomi</taxon>
        <taxon>Actinopterygii</taxon>
        <taxon>Neopterygii</taxon>
        <taxon>Teleostei</taxon>
        <taxon>Protacanthopterygii</taxon>
        <taxon>Esociformes</taxon>
        <taxon>Esocidae</taxon>
        <taxon>Esox</taxon>
    </lineage>
</organism>
<dbReference type="GeneID" id="105008156"/>
<dbReference type="SMART" id="SM00320">
    <property type="entry name" value="WD40"/>
    <property type="match status" value="10"/>
</dbReference>
<feature type="repeat" description="WD" evidence="1">
    <location>
        <begin position="154"/>
        <end position="196"/>
    </location>
</feature>
<reference evidence="3" key="4">
    <citation type="submission" date="2025-09" db="UniProtKB">
        <authorList>
            <consortium name="Ensembl"/>
        </authorList>
    </citation>
    <scope>IDENTIFICATION</scope>
</reference>
<dbReference type="Pfam" id="PF00400">
    <property type="entry name" value="WD40"/>
    <property type="match status" value="4"/>
</dbReference>
<dbReference type="PROSITE" id="PS50082">
    <property type="entry name" value="WD_REPEATS_2"/>
    <property type="match status" value="3"/>
</dbReference>
<evidence type="ECO:0000256" key="1">
    <source>
        <dbReference type="PROSITE-ProRule" id="PRU00221"/>
    </source>
</evidence>
<dbReference type="InterPro" id="IPR036322">
    <property type="entry name" value="WD40_repeat_dom_sf"/>
</dbReference>
<dbReference type="Proteomes" id="UP000265140">
    <property type="component" value="Chromosome 5"/>
</dbReference>
<accession>A0A3P8Y5Q0</accession>
<dbReference type="Gene3D" id="2.130.10.10">
    <property type="entry name" value="YVTN repeat-like/Quinoprotein amine dehydrogenase"/>
    <property type="match status" value="4"/>
</dbReference>